<name>A0A0M8ZN49_9HYME</name>
<keyword evidence="2" id="KW-1185">Reference proteome</keyword>
<dbReference type="AlphaFoldDB" id="A0A0M8ZN49"/>
<evidence type="ECO:0000313" key="2">
    <source>
        <dbReference type="Proteomes" id="UP000053105"/>
    </source>
</evidence>
<dbReference type="EMBL" id="KQ436054">
    <property type="protein sequence ID" value="KOX67467.1"/>
    <property type="molecule type" value="Genomic_DNA"/>
</dbReference>
<dbReference type="Proteomes" id="UP000053105">
    <property type="component" value="Unassembled WGS sequence"/>
</dbReference>
<proteinExistence type="predicted"/>
<gene>
    <name evidence="1" type="ORF">WN51_08770</name>
</gene>
<reference evidence="1 2" key="1">
    <citation type="submission" date="2015-07" db="EMBL/GenBank/DDBJ databases">
        <title>The genome of Melipona quadrifasciata.</title>
        <authorList>
            <person name="Pan H."/>
            <person name="Kapheim K."/>
        </authorList>
    </citation>
    <scope>NUCLEOTIDE SEQUENCE [LARGE SCALE GENOMIC DNA]</scope>
    <source>
        <strain evidence="1">0111107301</strain>
        <tissue evidence="1">Whole body</tissue>
    </source>
</reference>
<evidence type="ECO:0000313" key="1">
    <source>
        <dbReference type="EMBL" id="KOX67467.1"/>
    </source>
</evidence>
<accession>A0A0M8ZN49</accession>
<organism evidence="1 2">
    <name type="scientific">Melipona quadrifasciata</name>
    <dbReference type="NCBI Taxonomy" id="166423"/>
    <lineage>
        <taxon>Eukaryota</taxon>
        <taxon>Metazoa</taxon>
        <taxon>Ecdysozoa</taxon>
        <taxon>Arthropoda</taxon>
        <taxon>Hexapoda</taxon>
        <taxon>Insecta</taxon>
        <taxon>Pterygota</taxon>
        <taxon>Neoptera</taxon>
        <taxon>Endopterygota</taxon>
        <taxon>Hymenoptera</taxon>
        <taxon>Apocrita</taxon>
        <taxon>Aculeata</taxon>
        <taxon>Apoidea</taxon>
        <taxon>Anthophila</taxon>
        <taxon>Apidae</taxon>
        <taxon>Melipona</taxon>
    </lineage>
</organism>
<sequence length="61" mass="7429">MEPSGIGARSVSRFFPSNFDIHSSHWFLNDIRRRKKKKKKKKWNEIEKNKAKKFFDRFAND</sequence>
<protein>
    <submittedName>
        <fullName evidence="1">Uncharacterized protein</fullName>
    </submittedName>
</protein>